<gene>
    <name evidence="2" type="ORF">HGRIS_012307</name>
</gene>
<feature type="compositionally biased region" description="Basic and acidic residues" evidence="1">
    <location>
        <begin position="150"/>
        <end position="162"/>
    </location>
</feature>
<evidence type="ECO:0000256" key="1">
    <source>
        <dbReference type="SAM" id="MobiDB-lite"/>
    </source>
</evidence>
<dbReference type="Proteomes" id="UP001556367">
    <property type="component" value="Unassembled WGS sequence"/>
</dbReference>
<dbReference type="EMBL" id="JASNQZ010000015">
    <property type="protein sequence ID" value="KAL0946032.1"/>
    <property type="molecule type" value="Genomic_DNA"/>
</dbReference>
<reference evidence="3" key="1">
    <citation type="submission" date="2024-06" db="EMBL/GenBank/DDBJ databases">
        <title>Multi-omics analyses provide insights into the biosynthesis of the anticancer antibiotic pleurotin in Hohenbuehelia grisea.</title>
        <authorList>
            <person name="Weaver J.A."/>
            <person name="Alberti F."/>
        </authorList>
    </citation>
    <scope>NUCLEOTIDE SEQUENCE [LARGE SCALE GENOMIC DNA]</scope>
    <source>
        <strain evidence="3">T-177</strain>
    </source>
</reference>
<evidence type="ECO:0008006" key="4">
    <source>
        <dbReference type="Google" id="ProtNLM"/>
    </source>
</evidence>
<sequence length="314" mass="34557">MEVASKSMSTHPSISSARGSTTHGPHSKPAYYPRITDLDCARFWGTSKIVFRETWVQDSVKAGLRVPIGRYVVDGSCEGPAIRPASSVVSYFSNSGPLEPYTTLPPSPSKKDSLRLVSEALPGPRRKRPFDLLDESLGDVYIPPSKRPRLARDVGKTREPSAKRARPRKANKGSPEPSLFRFQYLHTSGAQKGLKTKGAMQFAEVKPSLDDLKRFKRRIRPFSAPGLPSPASSPNPKAKTAHKSIVKFADPLVAFRQELQQEIERQGVGSTEAVVFSISRLVQHAPEVDATPFVVGKEYLGKTFRCQFVPTSQG</sequence>
<comment type="caution">
    <text evidence="2">The sequence shown here is derived from an EMBL/GenBank/DDBJ whole genome shotgun (WGS) entry which is preliminary data.</text>
</comment>
<proteinExistence type="predicted"/>
<feature type="compositionally biased region" description="Polar residues" evidence="1">
    <location>
        <begin position="1"/>
        <end position="24"/>
    </location>
</feature>
<organism evidence="2 3">
    <name type="scientific">Hohenbuehelia grisea</name>
    <dbReference type="NCBI Taxonomy" id="104357"/>
    <lineage>
        <taxon>Eukaryota</taxon>
        <taxon>Fungi</taxon>
        <taxon>Dikarya</taxon>
        <taxon>Basidiomycota</taxon>
        <taxon>Agaricomycotina</taxon>
        <taxon>Agaricomycetes</taxon>
        <taxon>Agaricomycetidae</taxon>
        <taxon>Agaricales</taxon>
        <taxon>Pleurotineae</taxon>
        <taxon>Pleurotaceae</taxon>
        <taxon>Hohenbuehelia</taxon>
    </lineage>
</organism>
<feature type="region of interest" description="Disordered" evidence="1">
    <location>
        <begin position="1"/>
        <end position="28"/>
    </location>
</feature>
<evidence type="ECO:0000313" key="3">
    <source>
        <dbReference type="Proteomes" id="UP001556367"/>
    </source>
</evidence>
<keyword evidence="3" id="KW-1185">Reference proteome</keyword>
<accession>A0ABR3IRX4</accession>
<evidence type="ECO:0000313" key="2">
    <source>
        <dbReference type="EMBL" id="KAL0946032.1"/>
    </source>
</evidence>
<name>A0ABR3IRX4_9AGAR</name>
<feature type="region of interest" description="Disordered" evidence="1">
    <location>
        <begin position="143"/>
        <end position="177"/>
    </location>
</feature>
<protein>
    <recommendedName>
        <fullName evidence="4">BRCT domain-containing protein</fullName>
    </recommendedName>
</protein>